<sequence>MAGKGTMKLEPSKETCTIKHPSKHAEGGKSSTTRLLEPSQEDRQEKQALSPTLSK</sequence>
<dbReference type="Proteomes" id="UP000008311">
    <property type="component" value="Unassembled WGS sequence"/>
</dbReference>
<dbReference type="AlphaFoldDB" id="B9SPZ9"/>
<organism evidence="2 3">
    <name type="scientific">Ricinus communis</name>
    <name type="common">Castor bean</name>
    <dbReference type="NCBI Taxonomy" id="3988"/>
    <lineage>
        <taxon>Eukaryota</taxon>
        <taxon>Viridiplantae</taxon>
        <taxon>Streptophyta</taxon>
        <taxon>Embryophyta</taxon>
        <taxon>Tracheophyta</taxon>
        <taxon>Spermatophyta</taxon>
        <taxon>Magnoliopsida</taxon>
        <taxon>eudicotyledons</taxon>
        <taxon>Gunneridae</taxon>
        <taxon>Pentapetalae</taxon>
        <taxon>rosids</taxon>
        <taxon>fabids</taxon>
        <taxon>Malpighiales</taxon>
        <taxon>Euphorbiaceae</taxon>
        <taxon>Acalyphoideae</taxon>
        <taxon>Acalypheae</taxon>
        <taxon>Ricinus</taxon>
    </lineage>
</organism>
<reference evidence="3" key="1">
    <citation type="journal article" date="2010" name="Nat. Biotechnol.">
        <title>Draft genome sequence of the oilseed species Ricinus communis.</title>
        <authorList>
            <person name="Chan A.P."/>
            <person name="Crabtree J."/>
            <person name="Zhao Q."/>
            <person name="Lorenzi H."/>
            <person name="Orvis J."/>
            <person name="Puiu D."/>
            <person name="Melake-Berhan A."/>
            <person name="Jones K.M."/>
            <person name="Redman J."/>
            <person name="Chen G."/>
            <person name="Cahoon E.B."/>
            <person name="Gedil M."/>
            <person name="Stanke M."/>
            <person name="Haas B.J."/>
            <person name="Wortman J.R."/>
            <person name="Fraser-Liggett C.M."/>
            <person name="Ravel J."/>
            <person name="Rabinowicz P.D."/>
        </authorList>
    </citation>
    <scope>NUCLEOTIDE SEQUENCE [LARGE SCALE GENOMIC DNA]</scope>
    <source>
        <strain evidence="3">cv. Hale</strain>
    </source>
</reference>
<accession>B9SPZ9</accession>
<gene>
    <name evidence="2" type="ORF">RCOM_0467540</name>
</gene>
<dbReference type="InParanoid" id="B9SPZ9"/>
<evidence type="ECO:0000256" key="1">
    <source>
        <dbReference type="SAM" id="MobiDB-lite"/>
    </source>
</evidence>
<evidence type="ECO:0000313" key="3">
    <source>
        <dbReference type="Proteomes" id="UP000008311"/>
    </source>
</evidence>
<evidence type="ECO:0000313" key="2">
    <source>
        <dbReference type="EMBL" id="EEF34318.1"/>
    </source>
</evidence>
<name>B9SPZ9_RICCO</name>
<feature type="region of interest" description="Disordered" evidence="1">
    <location>
        <begin position="1"/>
        <end position="55"/>
    </location>
</feature>
<keyword evidence="3" id="KW-1185">Reference proteome</keyword>
<feature type="compositionally biased region" description="Basic and acidic residues" evidence="1">
    <location>
        <begin position="10"/>
        <end position="27"/>
    </location>
</feature>
<dbReference type="EMBL" id="EQ974075">
    <property type="protein sequence ID" value="EEF34318.1"/>
    <property type="molecule type" value="Genomic_DNA"/>
</dbReference>
<proteinExistence type="predicted"/>
<protein>
    <submittedName>
        <fullName evidence="2">Uncharacterized protein</fullName>
    </submittedName>
</protein>